<organism evidence="7 8">
    <name type="scientific">Dissostichus eleginoides</name>
    <name type="common">Patagonian toothfish</name>
    <name type="synonym">Dissostichus amissus</name>
    <dbReference type="NCBI Taxonomy" id="100907"/>
    <lineage>
        <taxon>Eukaryota</taxon>
        <taxon>Metazoa</taxon>
        <taxon>Chordata</taxon>
        <taxon>Craniata</taxon>
        <taxon>Vertebrata</taxon>
        <taxon>Euteleostomi</taxon>
        <taxon>Actinopterygii</taxon>
        <taxon>Neopterygii</taxon>
        <taxon>Teleostei</taxon>
        <taxon>Neoteleostei</taxon>
        <taxon>Acanthomorphata</taxon>
        <taxon>Eupercaria</taxon>
        <taxon>Perciformes</taxon>
        <taxon>Notothenioidei</taxon>
        <taxon>Nototheniidae</taxon>
        <taxon>Dissostichus</taxon>
    </lineage>
</organism>
<gene>
    <name evidence="7" type="ORF">KUDE01_005689</name>
</gene>
<dbReference type="EMBL" id="JASDAP010000005">
    <property type="protein sequence ID" value="KAK1902729.1"/>
    <property type="molecule type" value="Genomic_DNA"/>
</dbReference>
<comment type="caution">
    <text evidence="7">The sequence shown here is derived from an EMBL/GenBank/DDBJ whole genome shotgun (WGS) entry which is preliminary data.</text>
</comment>
<dbReference type="Proteomes" id="UP001228049">
    <property type="component" value="Unassembled WGS sequence"/>
</dbReference>
<evidence type="ECO:0000313" key="8">
    <source>
        <dbReference type="Proteomes" id="UP001228049"/>
    </source>
</evidence>
<dbReference type="InterPro" id="IPR012676">
    <property type="entry name" value="TGS-like"/>
</dbReference>
<keyword evidence="2" id="KW-0479">Metal-binding</keyword>
<reference evidence="7" key="1">
    <citation type="submission" date="2023-04" db="EMBL/GenBank/DDBJ databases">
        <title>Chromosome-level genome of Chaenocephalus aceratus.</title>
        <authorList>
            <person name="Park H."/>
        </authorList>
    </citation>
    <scope>NUCLEOTIDE SEQUENCE</scope>
    <source>
        <strain evidence="7">DE</strain>
        <tissue evidence="7">Muscle</tissue>
    </source>
</reference>
<dbReference type="SUPFAM" id="SSF81271">
    <property type="entry name" value="TGS-like"/>
    <property type="match status" value="1"/>
</dbReference>
<keyword evidence="3" id="KW-0547">Nucleotide-binding</keyword>
<evidence type="ECO:0000259" key="6">
    <source>
        <dbReference type="Pfam" id="PF06071"/>
    </source>
</evidence>
<dbReference type="AlphaFoldDB" id="A0AAD9CN73"/>
<dbReference type="PANTHER" id="PTHR23305">
    <property type="entry name" value="OBG GTPASE FAMILY"/>
    <property type="match status" value="1"/>
</dbReference>
<evidence type="ECO:0000256" key="4">
    <source>
        <dbReference type="ARBA" id="ARBA00022840"/>
    </source>
</evidence>
<evidence type="ECO:0000313" key="7">
    <source>
        <dbReference type="EMBL" id="KAK1902729.1"/>
    </source>
</evidence>
<name>A0AAD9CN73_DISEL</name>
<feature type="domain" description="YchF C-terminal" evidence="6">
    <location>
        <begin position="133"/>
        <end position="197"/>
    </location>
</feature>
<dbReference type="PANTHER" id="PTHR23305:SF11">
    <property type="entry name" value="OBG-LIKE ATPASE 1"/>
    <property type="match status" value="1"/>
</dbReference>
<dbReference type="FunFam" id="3.10.20.30:FF:000029">
    <property type="entry name" value="Obg-like ATPase 1"/>
    <property type="match status" value="1"/>
</dbReference>
<sequence length="205" mass="22703">MSGVPLDWETKREKNVRLVEIKEWVDSHDPGALVIPFSGSLESQLQDLSEEEQQKHCTEHKTQSALSRIIKAGYAALLLEYFFTTGPDEVVHGPFGSACPPPAAGDKEPVHCACLICVTEVVCAKIDVAFPPTKGTKAPQAAGKIHTDFEKGFIMAEVMKFQDFKEEGSENAVKAAGKYRQRGRNYEDGDIIFFKFNTPNAQKKK</sequence>
<evidence type="ECO:0000256" key="2">
    <source>
        <dbReference type="ARBA" id="ARBA00022723"/>
    </source>
</evidence>
<proteinExistence type="predicted"/>
<dbReference type="Pfam" id="PF06071">
    <property type="entry name" value="YchF-GTPase_C"/>
    <property type="match status" value="1"/>
</dbReference>
<comment type="cofactor">
    <cofactor evidence="1">
        <name>Mg(2+)</name>
        <dbReference type="ChEBI" id="CHEBI:18420"/>
    </cofactor>
</comment>
<dbReference type="InterPro" id="IPR027417">
    <property type="entry name" value="P-loop_NTPase"/>
</dbReference>
<evidence type="ECO:0000256" key="1">
    <source>
        <dbReference type="ARBA" id="ARBA00001946"/>
    </source>
</evidence>
<dbReference type="GO" id="GO:0046872">
    <property type="term" value="F:metal ion binding"/>
    <property type="evidence" value="ECO:0007669"/>
    <property type="project" value="UniProtKB-KW"/>
</dbReference>
<keyword evidence="4" id="KW-0067">ATP-binding</keyword>
<dbReference type="GO" id="GO:0005524">
    <property type="term" value="F:ATP binding"/>
    <property type="evidence" value="ECO:0007669"/>
    <property type="project" value="UniProtKB-KW"/>
</dbReference>
<dbReference type="InterPro" id="IPR012675">
    <property type="entry name" value="Beta-grasp_dom_sf"/>
</dbReference>
<evidence type="ECO:0000256" key="3">
    <source>
        <dbReference type="ARBA" id="ARBA00022741"/>
    </source>
</evidence>
<dbReference type="GO" id="GO:0005737">
    <property type="term" value="C:cytoplasm"/>
    <property type="evidence" value="ECO:0007669"/>
    <property type="project" value="TreeGrafter"/>
</dbReference>
<dbReference type="Gene3D" id="3.10.20.30">
    <property type="match status" value="2"/>
</dbReference>
<keyword evidence="8" id="KW-1185">Reference proteome</keyword>
<dbReference type="GO" id="GO:0016887">
    <property type="term" value="F:ATP hydrolysis activity"/>
    <property type="evidence" value="ECO:0007669"/>
    <property type="project" value="TreeGrafter"/>
</dbReference>
<protein>
    <submittedName>
        <fullName evidence="7">Obg-like ATPase 1</fullName>
    </submittedName>
</protein>
<dbReference type="Gene3D" id="3.40.50.300">
    <property type="entry name" value="P-loop containing nucleotide triphosphate hydrolases"/>
    <property type="match status" value="1"/>
</dbReference>
<accession>A0AAD9CN73</accession>
<dbReference type="InterPro" id="IPR013029">
    <property type="entry name" value="YchF_C"/>
</dbReference>
<evidence type="ECO:0000256" key="5">
    <source>
        <dbReference type="ARBA" id="ARBA00022842"/>
    </source>
</evidence>
<keyword evidence="5" id="KW-0460">Magnesium</keyword>